<comment type="caution">
    <text evidence="1">The sequence shown here is derived from an EMBL/GenBank/DDBJ whole genome shotgun (WGS) entry which is preliminary data.</text>
</comment>
<evidence type="ECO:0000313" key="1">
    <source>
        <dbReference type="EMBL" id="GAO46596.1"/>
    </source>
</evidence>
<reference evidence="1 2" key="3">
    <citation type="journal article" date="2015" name="Genome Announc.">
        <title>Draft Genome Sequence of the Archiascomycetous Yeast Saitoella complicata.</title>
        <authorList>
            <person name="Yamauchi K."/>
            <person name="Kondo S."/>
            <person name="Hamamoto M."/>
            <person name="Takahashi Y."/>
            <person name="Ogura Y."/>
            <person name="Hayashi T."/>
            <person name="Nishida H."/>
        </authorList>
    </citation>
    <scope>NUCLEOTIDE SEQUENCE [LARGE SCALE GENOMIC DNA]</scope>
    <source>
        <strain evidence="1 2">NRRL Y-17804</strain>
    </source>
</reference>
<evidence type="ECO:0000313" key="2">
    <source>
        <dbReference type="Proteomes" id="UP000033140"/>
    </source>
</evidence>
<dbReference type="Proteomes" id="UP000033140">
    <property type="component" value="Unassembled WGS sequence"/>
</dbReference>
<proteinExistence type="predicted"/>
<reference evidence="1 2" key="2">
    <citation type="journal article" date="2014" name="J. Gen. Appl. Microbiol.">
        <title>The early diverging ascomycetous budding yeast Saitoella complicata has three histone deacetylases belonging to the Clr6, Hos2, and Rpd3 lineages.</title>
        <authorList>
            <person name="Nishida H."/>
            <person name="Matsumoto T."/>
            <person name="Kondo S."/>
            <person name="Hamamoto M."/>
            <person name="Yoshikawa H."/>
        </authorList>
    </citation>
    <scope>NUCLEOTIDE SEQUENCE [LARGE SCALE GENOMIC DNA]</scope>
    <source>
        <strain evidence="1 2">NRRL Y-17804</strain>
    </source>
</reference>
<keyword evidence="2" id="KW-1185">Reference proteome</keyword>
<accession>A0A0E9NA70</accession>
<protein>
    <submittedName>
        <fullName evidence="1">Uncharacterized protein</fullName>
    </submittedName>
</protein>
<reference evidence="1 2" key="1">
    <citation type="journal article" date="2011" name="J. Gen. Appl. Microbiol.">
        <title>Draft genome sequencing of the enigmatic yeast Saitoella complicata.</title>
        <authorList>
            <person name="Nishida H."/>
            <person name="Hamamoto M."/>
            <person name="Sugiyama J."/>
        </authorList>
    </citation>
    <scope>NUCLEOTIDE SEQUENCE [LARGE SCALE GENOMIC DNA]</scope>
    <source>
        <strain evidence="1 2">NRRL Y-17804</strain>
    </source>
</reference>
<sequence length="124" mass="13760">MTSCGPVNKHLLHHNIAIEPLHLSARKTVCSSLRWPKTDPNLLQDEEVKDVDLSVPGDLGVWASGGVVGNGEDGEGSEVRWLWDDFGLHLCWVGRMDWVQSYYCTLSGSMSIHPLCQPSEKSPF</sequence>
<organism evidence="1 2">
    <name type="scientific">Saitoella complicata (strain BCRC 22490 / CBS 7301 / JCM 7358 / NBRC 10748 / NRRL Y-17804)</name>
    <dbReference type="NCBI Taxonomy" id="698492"/>
    <lineage>
        <taxon>Eukaryota</taxon>
        <taxon>Fungi</taxon>
        <taxon>Dikarya</taxon>
        <taxon>Ascomycota</taxon>
        <taxon>Taphrinomycotina</taxon>
        <taxon>Taphrinomycotina incertae sedis</taxon>
        <taxon>Saitoella</taxon>
    </lineage>
</organism>
<name>A0A0E9NA70_SAICN</name>
<dbReference type="EMBL" id="BACD03000004">
    <property type="protein sequence ID" value="GAO46596.1"/>
    <property type="molecule type" value="Genomic_DNA"/>
</dbReference>
<gene>
    <name evidence="1" type="ORF">G7K_0823-t1</name>
</gene>
<dbReference type="AlphaFoldDB" id="A0A0E9NA70"/>